<dbReference type="AlphaFoldDB" id="A0A9X9XD22"/>
<name>A0A9X9XD22_9PROT</name>
<dbReference type="Proteomes" id="UP001138709">
    <property type="component" value="Unassembled WGS sequence"/>
</dbReference>
<dbReference type="RefSeq" id="WP_211847131.1">
    <property type="nucleotide sequence ID" value="NZ_JAAEDL010000012.1"/>
</dbReference>
<accession>A0A9X9XD22</accession>
<organism evidence="1 2">
    <name type="scientific">Neoroseomonas eburnea</name>
    <dbReference type="NCBI Taxonomy" id="1346889"/>
    <lineage>
        <taxon>Bacteria</taxon>
        <taxon>Pseudomonadati</taxon>
        <taxon>Pseudomonadota</taxon>
        <taxon>Alphaproteobacteria</taxon>
        <taxon>Acetobacterales</taxon>
        <taxon>Acetobacteraceae</taxon>
        <taxon>Neoroseomonas</taxon>
    </lineage>
</organism>
<reference evidence="1" key="2">
    <citation type="journal article" date="2021" name="Syst. Appl. Microbiol.">
        <title>Roseomonas hellenica sp. nov., isolated from roots of wild-growing Alkanna tinctoria.</title>
        <authorList>
            <person name="Rat A."/>
            <person name="Naranjo H.D."/>
            <person name="Lebbe L."/>
            <person name="Cnockaert M."/>
            <person name="Krigas N."/>
            <person name="Grigoriadou K."/>
            <person name="Maloupa E."/>
            <person name="Willems A."/>
        </authorList>
    </citation>
    <scope>NUCLEOTIDE SEQUENCE</scope>
    <source>
        <strain evidence="1">LMG 31228</strain>
    </source>
</reference>
<reference evidence="1" key="1">
    <citation type="submission" date="2020-01" db="EMBL/GenBank/DDBJ databases">
        <authorList>
            <person name="Rat A."/>
        </authorList>
    </citation>
    <scope>NUCLEOTIDE SEQUENCE</scope>
    <source>
        <strain evidence="1">LMG 31228</strain>
    </source>
</reference>
<evidence type="ECO:0000313" key="1">
    <source>
        <dbReference type="EMBL" id="MBR0681608.1"/>
    </source>
</evidence>
<evidence type="ECO:0000313" key="2">
    <source>
        <dbReference type="Proteomes" id="UP001138709"/>
    </source>
</evidence>
<proteinExistence type="predicted"/>
<keyword evidence="2" id="KW-1185">Reference proteome</keyword>
<sequence length="200" mass="21893">MTAEKCQGIGCFPPTLRALLEAELAAGNTVLEVGFGSPAPPVGAFARLARPVATRPRAPTAEIGFHDRQSPLWSGEWTDARRHFFVLEPPSLPSTMPDMDAIRRAANPPPPAPRAGPPHLTVEIDRRGEMLTCREGDRVATIICTFGPEPRLVPRTLEGWWVPAESRSVPIAPEERARLVARIAEHCRRHLGMHGLAIED</sequence>
<dbReference type="EMBL" id="JAAEDL010000012">
    <property type="protein sequence ID" value="MBR0681608.1"/>
    <property type="molecule type" value="Genomic_DNA"/>
</dbReference>
<gene>
    <name evidence="1" type="ORF">GXW74_14015</name>
</gene>
<protein>
    <submittedName>
        <fullName evidence="1">Uncharacterized protein</fullName>
    </submittedName>
</protein>
<comment type="caution">
    <text evidence="1">The sequence shown here is derived from an EMBL/GenBank/DDBJ whole genome shotgun (WGS) entry which is preliminary data.</text>
</comment>